<accession>A0A643JT50</accession>
<gene>
    <name evidence="2" type="ORF">Hfx1149_01250</name>
</gene>
<sequence>MRRRQFLPALVATVVPLAGCAAPTTSTPTPLSDPGEGDIRGQSSLVYRRDGERLVEFSVNAFDTGDDVSVNDVAPFDVYVERGERVSFDSVRYAFTTSSPGMHPVVYVQKTGTTEFPPFTFVESGQRNATILQIDEFDEVDFAQFPLHFLLSDDELPTELTVAARIVVAERDGGRRYVAEPTVTVELD</sequence>
<dbReference type="AlphaFoldDB" id="A0A643JT50"/>
<evidence type="ECO:0000259" key="1">
    <source>
        <dbReference type="Pfam" id="PF26441"/>
    </source>
</evidence>
<reference evidence="2" key="1">
    <citation type="submission" date="2019-09" db="EMBL/GenBank/DDBJ databases">
        <title>Genomic analysis of Haloferax sp. CBA1149.</title>
        <authorList>
            <person name="Roh S.W."/>
        </authorList>
    </citation>
    <scope>NUCLEOTIDE SEQUENCE</scope>
    <source>
        <strain evidence="2">CBA1149</strain>
    </source>
</reference>
<proteinExistence type="predicted"/>
<dbReference type="Pfam" id="PF26441">
    <property type="entry name" value="DUF8121"/>
    <property type="match status" value="1"/>
</dbReference>
<dbReference type="RefSeq" id="WP_151134680.1">
    <property type="nucleotide sequence ID" value="NZ_VZUS01000001.1"/>
</dbReference>
<evidence type="ECO:0000313" key="2">
    <source>
        <dbReference type="EMBL" id="KAB1186723.1"/>
    </source>
</evidence>
<protein>
    <recommendedName>
        <fullName evidence="1">DUF8121 domain-containing protein</fullName>
    </recommendedName>
</protein>
<name>A0A643JT50_9EURY</name>
<organism evidence="2">
    <name type="scientific">Haloferax sp. CBA1149</name>
    <dbReference type="NCBI Taxonomy" id="2650753"/>
    <lineage>
        <taxon>Archaea</taxon>
        <taxon>Methanobacteriati</taxon>
        <taxon>Methanobacteriota</taxon>
        <taxon>Stenosarchaea group</taxon>
        <taxon>Halobacteria</taxon>
        <taxon>Halobacteriales</taxon>
        <taxon>Haloferacaceae</taxon>
        <taxon>Haloferax</taxon>
    </lineage>
</organism>
<feature type="domain" description="DUF8121" evidence="1">
    <location>
        <begin position="38"/>
        <end position="186"/>
    </location>
</feature>
<dbReference type="InterPro" id="IPR058434">
    <property type="entry name" value="DUF8121"/>
</dbReference>
<comment type="caution">
    <text evidence="2">The sequence shown here is derived from an EMBL/GenBank/DDBJ whole genome shotgun (WGS) entry which is preliminary data.</text>
</comment>
<dbReference type="EMBL" id="VZUS01000001">
    <property type="protein sequence ID" value="KAB1186723.1"/>
    <property type="molecule type" value="Genomic_DNA"/>
</dbReference>